<dbReference type="InterPro" id="IPR026170">
    <property type="entry name" value="FAM173A/B"/>
</dbReference>
<keyword evidence="6" id="KW-0812">Transmembrane</keyword>
<dbReference type="GO" id="GO:0032259">
    <property type="term" value="P:methylation"/>
    <property type="evidence" value="ECO:0007669"/>
    <property type="project" value="UniProtKB-KW"/>
</dbReference>
<keyword evidence="3" id="KW-0808">Transferase</keyword>
<comment type="similarity">
    <text evidence="1">Belongs to the ANT/ATPSC lysine N-methyltransferase family.</text>
</comment>
<keyword evidence="2" id="KW-0489">Methyltransferase</keyword>
<dbReference type="Gene3D" id="3.40.50.150">
    <property type="entry name" value="Vaccinia Virus protein VP39"/>
    <property type="match status" value="1"/>
</dbReference>
<dbReference type="PANTHER" id="PTHR13610">
    <property type="entry name" value="METHYLTRANSFERASE DOMAIN-CONTAINING PROTEIN"/>
    <property type="match status" value="1"/>
</dbReference>
<feature type="coiled-coil region" evidence="5">
    <location>
        <begin position="3"/>
        <end position="30"/>
    </location>
</feature>
<evidence type="ECO:0000259" key="7">
    <source>
        <dbReference type="Pfam" id="PF08123"/>
    </source>
</evidence>
<feature type="domain" description="DOT1" evidence="7">
    <location>
        <begin position="102"/>
        <end position="146"/>
    </location>
</feature>
<name>A0A7S3PUR3_9STRA</name>
<evidence type="ECO:0000313" key="8">
    <source>
        <dbReference type="EMBL" id="CAE0456172.1"/>
    </source>
</evidence>
<dbReference type="SUPFAM" id="SSF53335">
    <property type="entry name" value="S-adenosyl-L-methionine-dependent methyltransferases"/>
    <property type="match status" value="1"/>
</dbReference>
<dbReference type="Pfam" id="PF08123">
    <property type="entry name" value="DOT1"/>
    <property type="match status" value="1"/>
</dbReference>
<evidence type="ECO:0000256" key="4">
    <source>
        <dbReference type="ARBA" id="ARBA00022691"/>
    </source>
</evidence>
<keyword evidence="6" id="KW-0472">Membrane</keyword>
<organism evidence="8">
    <name type="scientific">Chaetoceros debilis</name>
    <dbReference type="NCBI Taxonomy" id="122233"/>
    <lineage>
        <taxon>Eukaryota</taxon>
        <taxon>Sar</taxon>
        <taxon>Stramenopiles</taxon>
        <taxon>Ochrophyta</taxon>
        <taxon>Bacillariophyta</taxon>
        <taxon>Coscinodiscophyceae</taxon>
        <taxon>Chaetocerotophycidae</taxon>
        <taxon>Chaetocerotales</taxon>
        <taxon>Chaetocerotaceae</taxon>
        <taxon>Chaetoceros</taxon>
    </lineage>
</organism>
<dbReference type="EMBL" id="HBIO01001410">
    <property type="protein sequence ID" value="CAE0456172.1"/>
    <property type="molecule type" value="Transcribed_RNA"/>
</dbReference>
<evidence type="ECO:0000256" key="5">
    <source>
        <dbReference type="SAM" id="Coils"/>
    </source>
</evidence>
<keyword evidence="5" id="KW-0175">Coiled coil</keyword>
<keyword evidence="4" id="KW-0949">S-adenosyl-L-methionine</keyword>
<gene>
    <name evidence="8" type="ORF">CDEB00056_LOCUS1013</name>
</gene>
<dbReference type="InterPro" id="IPR025789">
    <property type="entry name" value="DOT1_dom"/>
</dbReference>
<evidence type="ECO:0000256" key="2">
    <source>
        <dbReference type="ARBA" id="ARBA00022603"/>
    </source>
</evidence>
<accession>A0A7S3PUR3</accession>
<dbReference type="PANTHER" id="PTHR13610:SF9">
    <property type="entry name" value="FI06469P"/>
    <property type="match status" value="1"/>
</dbReference>
<dbReference type="GO" id="GO:0005739">
    <property type="term" value="C:mitochondrion"/>
    <property type="evidence" value="ECO:0007669"/>
    <property type="project" value="TreeGrafter"/>
</dbReference>
<evidence type="ECO:0000256" key="1">
    <source>
        <dbReference type="ARBA" id="ARBA00010633"/>
    </source>
</evidence>
<evidence type="ECO:0000256" key="6">
    <source>
        <dbReference type="SAM" id="Phobius"/>
    </source>
</evidence>
<keyword evidence="6" id="KW-1133">Transmembrane helix</keyword>
<evidence type="ECO:0000256" key="3">
    <source>
        <dbReference type="ARBA" id="ARBA00022679"/>
    </source>
</evidence>
<reference evidence="8" key="1">
    <citation type="submission" date="2021-01" db="EMBL/GenBank/DDBJ databases">
        <authorList>
            <person name="Corre E."/>
            <person name="Pelletier E."/>
            <person name="Niang G."/>
            <person name="Scheremetjew M."/>
            <person name="Finn R."/>
            <person name="Kale V."/>
            <person name="Holt S."/>
            <person name="Cochrane G."/>
            <person name="Meng A."/>
            <person name="Brown T."/>
            <person name="Cohen L."/>
        </authorList>
    </citation>
    <scope>NUCLEOTIDE SEQUENCE</scope>
    <source>
        <strain evidence="8">MM31A-1</strain>
    </source>
</reference>
<dbReference type="GO" id="GO:1905706">
    <property type="term" value="P:regulation of mitochondrial ATP synthesis coupled proton transport"/>
    <property type="evidence" value="ECO:0007669"/>
    <property type="project" value="TreeGrafter"/>
</dbReference>
<dbReference type="InterPro" id="IPR029063">
    <property type="entry name" value="SAM-dependent_MTases_sf"/>
</dbReference>
<dbReference type="AlphaFoldDB" id="A0A7S3PUR3"/>
<proteinExistence type="inferred from homology"/>
<protein>
    <recommendedName>
        <fullName evidence="7">DOT1 domain-containing protein</fullName>
    </recommendedName>
</protein>
<feature type="transmembrane region" description="Helical" evidence="6">
    <location>
        <begin position="55"/>
        <end position="74"/>
    </location>
</feature>
<dbReference type="GO" id="GO:0031151">
    <property type="term" value="F:histone H3K79 methyltransferase activity"/>
    <property type="evidence" value="ECO:0007669"/>
    <property type="project" value="InterPro"/>
</dbReference>
<sequence length="172" mass="19008">MNTNAKNANNRKAEETLSKEEANLWKTLQEELNSPLPVTGNDETNTSSDSGMHPLITFGLVAAFVAHGAIMFSLPPVLQGKGAPFLPTSAKGIGVMFRELKKLPQIVKKIQQKKEIRFLDLGSGDGRVVFRAAREGYFYKSIGYEINPGTYHSLHYLPTFDSIWTSIGSSYI</sequence>